<proteinExistence type="predicted"/>
<dbReference type="OrthoDB" id="9915309at2"/>
<dbReference type="RefSeq" id="WP_117707559.1">
    <property type="nucleotide sequence ID" value="NZ_JAQDHL010000029.1"/>
</dbReference>
<name>A0A3E4KS11_9BACE</name>
<protein>
    <recommendedName>
        <fullName evidence="3">Lipoprotein</fullName>
    </recommendedName>
</protein>
<dbReference type="PROSITE" id="PS51257">
    <property type="entry name" value="PROKAR_LIPOPROTEIN"/>
    <property type="match status" value="1"/>
</dbReference>
<keyword evidence="2" id="KW-1185">Reference proteome</keyword>
<evidence type="ECO:0000313" key="2">
    <source>
        <dbReference type="Proteomes" id="UP000291191"/>
    </source>
</evidence>
<comment type="caution">
    <text evidence="1">The sequence shown here is derived from an EMBL/GenBank/DDBJ whole genome shotgun (WGS) entry which is preliminary data.</text>
</comment>
<accession>A0A3E4KS11</accession>
<evidence type="ECO:0008006" key="3">
    <source>
        <dbReference type="Google" id="ProtNLM"/>
    </source>
</evidence>
<dbReference type="Proteomes" id="UP000291191">
    <property type="component" value="Unassembled WGS sequence"/>
</dbReference>
<sequence length="244" mass="28152">MKKVLMMLFIGIIVSSCQNEEEKFALEGSYKLHPTATLGKVRMYTSKGEVTDEAMIRKFLSRVSKQNLQNEPNDYTDFFSFEAFSRPVGDENYLDITFYPDKAVIWTNLLSDFGIDPEIDYSTSVFKYNNLFILSQGKSAMDIPITSITEFFENDKIKKIKTKSHCLNTHITHISGRTNFAVLEQNGQFVLPFLTYVHGRYLRHDNKSYYAESTCNMLNTDFLLHIPASDTIVVQESWAILERQ</sequence>
<evidence type="ECO:0000313" key="1">
    <source>
        <dbReference type="EMBL" id="RYT73185.1"/>
    </source>
</evidence>
<gene>
    <name evidence="1" type="ORF">EAJ06_23170</name>
</gene>
<organism evidence="1 2">
    <name type="scientific">Bacteroides intestinalis</name>
    <dbReference type="NCBI Taxonomy" id="329854"/>
    <lineage>
        <taxon>Bacteria</taxon>
        <taxon>Pseudomonadati</taxon>
        <taxon>Bacteroidota</taxon>
        <taxon>Bacteroidia</taxon>
        <taxon>Bacteroidales</taxon>
        <taxon>Bacteroidaceae</taxon>
        <taxon>Bacteroides</taxon>
    </lineage>
</organism>
<dbReference type="EMBL" id="RCXO01000052">
    <property type="protein sequence ID" value="RYT73185.1"/>
    <property type="molecule type" value="Genomic_DNA"/>
</dbReference>
<dbReference type="AlphaFoldDB" id="A0A3E4KS11"/>
<reference evidence="1 2" key="1">
    <citation type="journal article" date="2019" name="Science, e1252229">
        <title>Invertible promoters mediate bacterial phase variation, antibiotic resistance, and host adaptation in the gut.</title>
        <authorList>
            <person name="Jiang X."/>
            <person name="Hall A.B."/>
            <person name="Arthur T.D."/>
            <person name="Plichta D.R."/>
            <person name="Covington C.T."/>
            <person name="Poyet M."/>
            <person name="Crothers J."/>
            <person name="Moses P.L."/>
            <person name="Tolonen A.C."/>
            <person name="Vlamakis H."/>
            <person name="Alm E.J."/>
            <person name="Xavier R.J."/>
        </authorList>
    </citation>
    <scope>NUCLEOTIDE SEQUENCE [LARGE SCALE GENOMIC DNA]</scope>
    <source>
        <strain evidence="2">bf_0095</strain>
    </source>
</reference>